<evidence type="ECO:0000256" key="3">
    <source>
        <dbReference type="ARBA" id="ARBA00022723"/>
    </source>
</evidence>
<evidence type="ECO:0000259" key="9">
    <source>
        <dbReference type="Pfam" id="PF00408"/>
    </source>
</evidence>
<dbReference type="GO" id="GO:0005829">
    <property type="term" value="C:cytosol"/>
    <property type="evidence" value="ECO:0007669"/>
    <property type="project" value="TreeGrafter"/>
</dbReference>
<accession>A0A0B6RUC2</accession>
<evidence type="ECO:0000256" key="5">
    <source>
        <dbReference type="ARBA" id="ARBA00023235"/>
    </source>
</evidence>
<dbReference type="PANTHER" id="PTHR42946">
    <property type="entry name" value="PHOSPHOHEXOSE MUTASE"/>
    <property type="match status" value="1"/>
</dbReference>
<evidence type="ECO:0000259" key="12">
    <source>
        <dbReference type="Pfam" id="PF02880"/>
    </source>
</evidence>
<dbReference type="KEGG" id="bgp:BGL_1c12370"/>
<evidence type="ECO:0000256" key="7">
    <source>
        <dbReference type="RuleBase" id="RU004326"/>
    </source>
</evidence>
<protein>
    <recommendedName>
        <fullName evidence="6 8">Phosphoglucosamine mutase</fullName>
        <ecNumber evidence="6 8">5.4.2.10</ecNumber>
    </recommendedName>
</protein>
<evidence type="ECO:0000259" key="11">
    <source>
        <dbReference type="Pfam" id="PF02879"/>
    </source>
</evidence>
<dbReference type="Gene3D" id="3.40.120.10">
    <property type="entry name" value="Alpha-D-Glucose-1,6-Bisphosphate, subunit A, domain 3"/>
    <property type="match status" value="3"/>
</dbReference>
<comment type="function">
    <text evidence="6 8">Catalyzes the conversion of glucosamine-6-phosphate to glucosamine-1-phosphate.</text>
</comment>
<dbReference type="Pfam" id="PF00408">
    <property type="entry name" value="PGM_PMM_IV"/>
    <property type="match status" value="1"/>
</dbReference>
<dbReference type="GO" id="GO:0000287">
    <property type="term" value="F:magnesium ion binding"/>
    <property type="evidence" value="ECO:0007669"/>
    <property type="project" value="UniProtKB-UniRule"/>
</dbReference>
<dbReference type="GO" id="GO:0004615">
    <property type="term" value="F:phosphomannomutase activity"/>
    <property type="evidence" value="ECO:0007669"/>
    <property type="project" value="TreeGrafter"/>
</dbReference>
<dbReference type="InterPro" id="IPR016066">
    <property type="entry name" value="A-D-PHexomutase_CS"/>
</dbReference>
<dbReference type="SUPFAM" id="SSF53738">
    <property type="entry name" value="Phosphoglucomutase, first 3 domains"/>
    <property type="match status" value="3"/>
</dbReference>
<evidence type="ECO:0000259" key="10">
    <source>
        <dbReference type="Pfam" id="PF02878"/>
    </source>
</evidence>
<proteinExistence type="inferred from homology"/>
<feature type="domain" description="Alpha-D-phosphohexomutase alpha/beta/alpha" evidence="11">
    <location>
        <begin position="162"/>
        <end position="259"/>
    </location>
</feature>
<dbReference type="Proteomes" id="UP000031838">
    <property type="component" value="Chromosome 1"/>
</dbReference>
<dbReference type="InterPro" id="IPR016055">
    <property type="entry name" value="A-D-PHexomutase_a/b/a-I/II/III"/>
</dbReference>
<dbReference type="SUPFAM" id="SSF55957">
    <property type="entry name" value="Phosphoglucomutase, C-terminal domain"/>
    <property type="match status" value="1"/>
</dbReference>
<comment type="PTM">
    <text evidence="6">Activated by phosphorylation.</text>
</comment>
<comment type="similarity">
    <text evidence="1 6 7">Belongs to the phosphohexose mutase family.</text>
</comment>
<evidence type="ECO:0000256" key="6">
    <source>
        <dbReference type="HAMAP-Rule" id="MF_01554"/>
    </source>
</evidence>
<feature type="modified residue" description="Phosphoserine" evidence="6">
    <location>
        <position position="107"/>
    </location>
</feature>
<dbReference type="AlphaFoldDB" id="A0A0B6RUC2"/>
<dbReference type="EMBL" id="CP002580">
    <property type="protein sequence ID" value="AJK45759.1"/>
    <property type="molecule type" value="Genomic_DNA"/>
</dbReference>
<dbReference type="FunFam" id="3.40.120.10:FF:000003">
    <property type="entry name" value="Phosphoglucosamine mutase"/>
    <property type="match status" value="1"/>
</dbReference>
<dbReference type="PRINTS" id="PR00509">
    <property type="entry name" value="PGMPMM"/>
</dbReference>
<dbReference type="RefSeq" id="WP_042624430.1">
    <property type="nucleotide sequence ID" value="NZ_CP002580.1"/>
</dbReference>
<feature type="domain" description="Alpha-D-phosphohexomutase C-terminal" evidence="9">
    <location>
        <begin position="378"/>
        <end position="444"/>
    </location>
</feature>
<dbReference type="GO" id="GO:0005975">
    <property type="term" value="P:carbohydrate metabolic process"/>
    <property type="evidence" value="ECO:0007669"/>
    <property type="project" value="InterPro"/>
</dbReference>
<dbReference type="InterPro" id="IPR005843">
    <property type="entry name" value="A-D-PHexomutase_C"/>
</dbReference>
<name>A0A0B6RUC2_BURPL</name>
<dbReference type="Pfam" id="PF02880">
    <property type="entry name" value="PGM_PMM_III"/>
    <property type="match status" value="1"/>
</dbReference>
<feature type="binding site" evidence="6">
    <location>
        <position position="248"/>
    </location>
    <ligand>
        <name>Mg(2+)</name>
        <dbReference type="ChEBI" id="CHEBI:18420"/>
    </ligand>
</feature>
<reference evidence="13 14" key="2">
    <citation type="journal article" date="2016" name="Appl. Microbiol. Biotechnol.">
        <title>Mutations improving production and secretion of extracellular lipase by Burkholderia glumae PG1.</title>
        <authorList>
            <person name="Knapp A."/>
            <person name="Voget S."/>
            <person name="Gao R."/>
            <person name="Zaburannyi N."/>
            <person name="Krysciak D."/>
            <person name="Breuer M."/>
            <person name="Hauer B."/>
            <person name="Streit W.R."/>
            <person name="Muller R."/>
            <person name="Daniel R."/>
            <person name="Jaeger K.E."/>
        </authorList>
    </citation>
    <scope>NUCLEOTIDE SEQUENCE [LARGE SCALE GENOMIC DNA]</scope>
    <source>
        <strain evidence="13 14">PG1</strain>
    </source>
</reference>
<dbReference type="GO" id="GO:0009252">
    <property type="term" value="P:peptidoglycan biosynthetic process"/>
    <property type="evidence" value="ECO:0007669"/>
    <property type="project" value="TreeGrafter"/>
</dbReference>
<dbReference type="InterPro" id="IPR005841">
    <property type="entry name" value="Alpha-D-phosphohexomutase_SF"/>
</dbReference>
<dbReference type="PANTHER" id="PTHR42946:SF1">
    <property type="entry name" value="PHOSPHOGLUCOMUTASE (ALPHA-D-GLUCOSE-1,6-BISPHOSPHATE-DEPENDENT)"/>
    <property type="match status" value="1"/>
</dbReference>
<dbReference type="InterPro" id="IPR006352">
    <property type="entry name" value="GlmM_bact"/>
</dbReference>
<dbReference type="InterPro" id="IPR050060">
    <property type="entry name" value="Phosphoglucosamine_mutase"/>
</dbReference>
<dbReference type="Gene3D" id="3.30.310.50">
    <property type="entry name" value="Alpha-D-phosphohexomutase, C-terminal domain"/>
    <property type="match status" value="1"/>
</dbReference>
<evidence type="ECO:0000313" key="13">
    <source>
        <dbReference type="EMBL" id="AJK45759.1"/>
    </source>
</evidence>
<dbReference type="Pfam" id="PF02878">
    <property type="entry name" value="PGM_PMM_I"/>
    <property type="match status" value="1"/>
</dbReference>
<dbReference type="FunFam" id="3.40.120.10:FF:000001">
    <property type="entry name" value="Phosphoglucosamine mutase"/>
    <property type="match status" value="1"/>
</dbReference>
<dbReference type="FunFam" id="3.30.310.50:FF:000001">
    <property type="entry name" value="Phosphoglucosamine mutase"/>
    <property type="match status" value="1"/>
</dbReference>
<evidence type="ECO:0000256" key="2">
    <source>
        <dbReference type="ARBA" id="ARBA00022553"/>
    </source>
</evidence>
<keyword evidence="2 6" id="KW-0597">Phosphoprotein</keyword>
<sequence length="451" mass="47618">MGRRYFGTDGIRGEVGVAPITPDFVLRLGYAAGKVLAHANVRGTSGRPTVLIGKDTRVSGYMLEAALEAGFSAAGVDVMLAGPMPTPGVAYLTRALRLAAGVVISASHNPYHDNGIKFFSADGNKLPDETEEEIEAWLDKPLACEASDGLGKARRLDDANGRYIEFCKSTFPAAFDLRGLKLVIDCAHGAAYQIAPHVFHELGADVVPIGVKPNGFNINDKVGATAPEALIAAVKEQGGDLGIALDGDADRLLVVDGDGRLYNGDELLYVLVKDRLETSGKVHGAVGTLMTNLAVEVALQKLSVPFVRAAVGDRYVLEQLRERGWLLGAEGSGHILSLDRHSTGDGIVSALLVLAAMKRSGKTLAQMLEGVALFPQTLINVRMKAGANWKDDTTIQTAIGAAERELGESGRVLIRASGTEPVLRVMVEARDAADAQRHAEAIAGAVRLATA</sequence>
<feature type="binding site" description="via phosphate group" evidence="6">
    <location>
        <position position="107"/>
    </location>
    <ligand>
        <name>Mg(2+)</name>
        <dbReference type="ChEBI" id="CHEBI:18420"/>
    </ligand>
</feature>
<dbReference type="InterPro" id="IPR005845">
    <property type="entry name" value="A-D-PHexomutase_a/b/a-II"/>
</dbReference>
<comment type="cofactor">
    <cofactor evidence="6">
        <name>Mg(2+)</name>
        <dbReference type="ChEBI" id="CHEBI:18420"/>
    </cofactor>
    <text evidence="6">Binds 1 Mg(2+) ion per subunit.</text>
</comment>
<keyword evidence="4 6" id="KW-0460">Magnesium</keyword>
<keyword evidence="3 6" id="KW-0479">Metal-binding</keyword>
<feature type="binding site" evidence="6">
    <location>
        <position position="250"/>
    </location>
    <ligand>
        <name>Mg(2+)</name>
        <dbReference type="ChEBI" id="CHEBI:18420"/>
    </ligand>
</feature>
<reference evidence="14" key="1">
    <citation type="submission" date="2011-03" db="EMBL/GenBank/DDBJ databases">
        <authorList>
            <person name="Voget S."/>
            <person name="Streit W.R."/>
            <person name="Jaeger K.E."/>
            <person name="Daniel R."/>
        </authorList>
    </citation>
    <scope>NUCLEOTIDE SEQUENCE [LARGE SCALE GENOMIC DNA]</scope>
    <source>
        <strain evidence="14">PG1</strain>
    </source>
</reference>
<organism evidence="13 14">
    <name type="scientific">Burkholderia plantarii</name>
    <dbReference type="NCBI Taxonomy" id="41899"/>
    <lineage>
        <taxon>Bacteria</taxon>
        <taxon>Pseudomonadati</taxon>
        <taxon>Pseudomonadota</taxon>
        <taxon>Betaproteobacteria</taxon>
        <taxon>Burkholderiales</taxon>
        <taxon>Burkholderiaceae</taxon>
        <taxon>Burkholderia</taxon>
    </lineage>
</organism>
<dbReference type="NCBIfam" id="NF008139">
    <property type="entry name" value="PRK10887.1"/>
    <property type="match status" value="1"/>
</dbReference>
<dbReference type="HAMAP" id="MF_01554_B">
    <property type="entry name" value="GlmM_B"/>
    <property type="match status" value="1"/>
</dbReference>
<dbReference type="CDD" id="cd05802">
    <property type="entry name" value="GlmM"/>
    <property type="match status" value="1"/>
</dbReference>
<keyword evidence="14" id="KW-1185">Reference proteome</keyword>
<evidence type="ECO:0000256" key="4">
    <source>
        <dbReference type="ARBA" id="ARBA00022842"/>
    </source>
</evidence>
<dbReference type="HOGENOM" id="CLU_016950_7_0_4"/>
<feature type="domain" description="Alpha-D-phosphohexomutase alpha/beta/alpha" evidence="12">
    <location>
        <begin position="263"/>
        <end position="369"/>
    </location>
</feature>
<feature type="binding site" evidence="6">
    <location>
        <position position="246"/>
    </location>
    <ligand>
        <name>Mg(2+)</name>
        <dbReference type="ChEBI" id="CHEBI:18420"/>
    </ligand>
</feature>
<dbReference type="InterPro" id="IPR005844">
    <property type="entry name" value="A-D-PHexomutase_a/b/a-I"/>
</dbReference>
<gene>
    <name evidence="6 13" type="primary">glmM</name>
    <name evidence="13" type="ORF">BGL_1c12370</name>
</gene>
<feature type="domain" description="Alpha-D-phosphohexomutase alpha/beta/alpha" evidence="10">
    <location>
        <begin position="3"/>
        <end position="139"/>
    </location>
</feature>
<evidence type="ECO:0000313" key="14">
    <source>
        <dbReference type="Proteomes" id="UP000031838"/>
    </source>
</evidence>
<keyword evidence="5 6" id="KW-0413">Isomerase</keyword>
<dbReference type="GO" id="GO:0008966">
    <property type="term" value="F:phosphoglucosamine mutase activity"/>
    <property type="evidence" value="ECO:0007669"/>
    <property type="project" value="UniProtKB-UniRule"/>
</dbReference>
<dbReference type="InterPro" id="IPR005846">
    <property type="entry name" value="A-D-PHexomutase_a/b/a-III"/>
</dbReference>
<dbReference type="InterPro" id="IPR036900">
    <property type="entry name" value="A-D-PHexomutase_C_sf"/>
</dbReference>
<dbReference type="NCBIfam" id="TIGR01455">
    <property type="entry name" value="glmM"/>
    <property type="match status" value="1"/>
</dbReference>
<evidence type="ECO:0000256" key="1">
    <source>
        <dbReference type="ARBA" id="ARBA00010231"/>
    </source>
</evidence>
<dbReference type="EC" id="5.4.2.10" evidence="6 8"/>
<comment type="catalytic activity">
    <reaction evidence="6 8">
        <text>alpha-D-glucosamine 1-phosphate = D-glucosamine 6-phosphate</text>
        <dbReference type="Rhea" id="RHEA:23424"/>
        <dbReference type="ChEBI" id="CHEBI:58516"/>
        <dbReference type="ChEBI" id="CHEBI:58725"/>
        <dbReference type="EC" id="5.4.2.10"/>
    </reaction>
</comment>
<dbReference type="GO" id="GO:0006048">
    <property type="term" value="P:UDP-N-acetylglucosamine biosynthetic process"/>
    <property type="evidence" value="ECO:0007669"/>
    <property type="project" value="TreeGrafter"/>
</dbReference>
<dbReference type="Pfam" id="PF02879">
    <property type="entry name" value="PGM_PMM_II"/>
    <property type="match status" value="1"/>
</dbReference>
<dbReference type="PROSITE" id="PS00710">
    <property type="entry name" value="PGM_PMM"/>
    <property type="match status" value="1"/>
</dbReference>
<evidence type="ECO:0000256" key="8">
    <source>
        <dbReference type="RuleBase" id="RU004327"/>
    </source>
</evidence>
<feature type="active site" description="Phosphoserine intermediate" evidence="6">
    <location>
        <position position="107"/>
    </location>
</feature>